<evidence type="ECO:0000313" key="1">
    <source>
        <dbReference type="EMBL" id="GAJ04449.1"/>
    </source>
</evidence>
<dbReference type="EMBL" id="BARW01030295">
    <property type="protein sequence ID" value="GAJ04449.1"/>
    <property type="molecule type" value="Genomic_DNA"/>
</dbReference>
<comment type="caution">
    <text evidence="1">The sequence shown here is derived from an EMBL/GenBank/DDBJ whole genome shotgun (WGS) entry which is preliminary data.</text>
</comment>
<proteinExistence type="predicted"/>
<protein>
    <submittedName>
        <fullName evidence="1">Uncharacterized protein</fullName>
    </submittedName>
</protein>
<organism evidence="1">
    <name type="scientific">marine sediment metagenome</name>
    <dbReference type="NCBI Taxonomy" id="412755"/>
    <lineage>
        <taxon>unclassified sequences</taxon>
        <taxon>metagenomes</taxon>
        <taxon>ecological metagenomes</taxon>
    </lineage>
</organism>
<feature type="non-terminal residue" evidence="1">
    <location>
        <position position="1"/>
    </location>
</feature>
<sequence>GKDLEIHYQYTTSPKKIYHKLKYITRPTFLDQSWDELLAAEIYGLRNNNTWGKWDQDPKWQLRHSNRAIAIMAKVEQGLHPISGKPLTWNRHLVPLSLILSQDPTEIAPGYYLLPPIRPPPKARDSPFPYLPPCLPNDQLTPEQKLRLWYLHQTELCFPCSSRS</sequence>
<name>X1TGR2_9ZZZZ</name>
<dbReference type="AlphaFoldDB" id="X1TGR2"/>
<accession>X1TGR2</accession>
<reference evidence="1" key="1">
    <citation type="journal article" date="2014" name="Front. Microbiol.">
        <title>High frequency of phylogenetically diverse reductive dehalogenase-homologous genes in deep subseafloor sedimentary metagenomes.</title>
        <authorList>
            <person name="Kawai M."/>
            <person name="Futagami T."/>
            <person name="Toyoda A."/>
            <person name="Takaki Y."/>
            <person name="Nishi S."/>
            <person name="Hori S."/>
            <person name="Arai W."/>
            <person name="Tsubouchi T."/>
            <person name="Morono Y."/>
            <person name="Uchiyama I."/>
            <person name="Ito T."/>
            <person name="Fujiyama A."/>
            <person name="Inagaki F."/>
            <person name="Takami H."/>
        </authorList>
    </citation>
    <scope>NUCLEOTIDE SEQUENCE</scope>
    <source>
        <strain evidence="1">Expedition CK06-06</strain>
    </source>
</reference>
<gene>
    <name evidence="1" type="ORF">S12H4_48466</name>
</gene>